<dbReference type="GO" id="GO:0016705">
    <property type="term" value="F:oxidoreductase activity, acting on paired donors, with incorporation or reduction of molecular oxygen"/>
    <property type="evidence" value="ECO:0007669"/>
    <property type="project" value="InterPro"/>
</dbReference>
<evidence type="ECO:0000256" key="10">
    <source>
        <dbReference type="ARBA" id="ARBA00023033"/>
    </source>
</evidence>
<evidence type="ECO:0000256" key="1">
    <source>
        <dbReference type="ARBA" id="ARBA00001971"/>
    </source>
</evidence>
<keyword evidence="9 12" id="KW-0408">Iron</keyword>
<comment type="subcellular location">
    <subcellularLocation>
        <location evidence="2">Membrane</location>
    </subcellularLocation>
</comment>
<keyword evidence="6 12" id="KW-0479">Metal-binding</keyword>
<dbReference type="PANTHER" id="PTHR24305:SF112">
    <property type="entry name" value="L-ORNITHINE-N5-MONOOXYGENASE (EUROFUNG)"/>
    <property type="match status" value="1"/>
</dbReference>
<feature type="transmembrane region" description="Helical" evidence="13">
    <location>
        <begin position="30"/>
        <end position="47"/>
    </location>
</feature>
<comment type="similarity">
    <text evidence="3">Belongs to the cytochrome P450 family.</text>
</comment>
<dbReference type="InterPro" id="IPR036396">
    <property type="entry name" value="Cyt_P450_sf"/>
</dbReference>
<keyword evidence="7 13" id="KW-1133">Transmembrane helix</keyword>
<evidence type="ECO:0000256" key="7">
    <source>
        <dbReference type="ARBA" id="ARBA00022989"/>
    </source>
</evidence>
<dbReference type="Proteomes" id="UP001138500">
    <property type="component" value="Unassembled WGS sequence"/>
</dbReference>
<gene>
    <name evidence="14" type="ORF">Tdes44962_MAKER07360</name>
</gene>
<dbReference type="Pfam" id="PF00067">
    <property type="entry name" value="p450"/>
    <property type="match status" value="1"/>
</dbReference>
<dbReference type="GO" id="GO:0005506">
    <property type="term" value="F:iron ion binding"/>
    <property type="evidence" value="ECO:0007669"/>
    <property type="project" value="InterPro"/>
</dbReference>
<dbReference type="PRINTS" id="PR00385">
    <property type="entry name" value="P450"/>
</dbReference>
<evidence type="ECO:0000313" key="15">
    <source>
        <dbReference type="Proteomes" id="UP001138500"/>
    </source>
</evidence>
<keyword evidence="4 12" id="KW-0349">Heme</keyword>
<evidence type="ECO:0000256" key="5">
    <source>
        <dbReference type="ARBA" id="ARBA00022692"/>
    </source>
</evidence>
<evidence type="ECO:0000256" key="13">
    <source>
        <dbReference type="SAM" id="Phobius"/>
    </source>
</evidence>
<dbReference type="OrthoDB" id="6692864at2759"/>
<keyword evidence="10 14" id="KW-0503">Monooxygenase</keyword>
<feature type="transmembrane region" description="Helical" evidence="13">
    <location>
        <begin position="53"/>
        <end position="74"/>
    </location>
</feature>
<dbReference type="GO" id="GO:0004497">
    <property type="term" value="F:monooxygenase activity"/>
    <property type="evidence" value="ECO:0007669"/>
    <property type="project" value="UniProtKB-KW"/>
</dbReference>
<evidence type="ECO:0000256" key="2">
    <source>
        <dbReference type="ARBA" id="ARBA00004370"/>
    </source>
</evidence>
<dbReference type="Gene3D" id="1.10.630.10">
    <property type="entry name" value="Cytochrome P450"/>
    <property type="match status" value="1"/>
</dbReference>
<dbReference type="EMBL" id="RIBY02000336">
    <property type="protein sequence ID" value="KAH9843462.1"/>
    <property type="molecule type" value="Genomic_DNA"/>
</dbReference>
<dbReference type="AlphaFoldDB" id="A0A9W7SZQ0"/>
<dbReference type="SUPFAM" id="SSF48264">
    <property type="entry name" value="Cytochrome P450"/>
    <property type="match status" value="1"/>
</dbReference>
<dbReference type="InterPro" id="IPR001128">
    <property type="entry name" value="Cyt_P450"/>
</dbReference>
<evidence type="ECO:0000256" key="3">
    <source>
        <dbReference type="ARBA" id="ARBA00010617"/>
    </source>
</evidence>
<evidence type="ECO:0000256" key="11">
    <source>
        <dbReference type="ARBA" id="ARBA00023136"/>
    </source>
</evidence>
<dbReference type="GO" id="GO:0020037">
    <property type="term" value="F:heme binding"/>
    <property type="evidence" value="ECO:0007669"/>
    <property type="project" value="InterPro"/>
</dbReference>
<keyword evidence="15" id="KW-1185">Reference proteome</keyword>
<keyword evidence="5 13" id="KW-0812">Transmembrane</keyword>
<dbReference type="InterPro" id="IPR050121">
    <property type="entry name" value="Cytochrome_P450_monoxygenase"/>
</dbReference>
<evidence type="ECO:0000256" key="4">
    <source>
        <dbReference type="ARBA" id="ARBA00022617"/>
    </source>
</evidence>
<evidence type="ECO:0000256" key="6">
    <source>
        <dbReference type="ARBA" id="ARBA00022723"/>
    </source>
</evidence>
<comment type="caution">
    <text evidence="14">The sequence shown here is derived from an EMBL/GenBank/DDBJ whole genome shotgun (WGS) entry which is preliminary data.</text>
</comment>
<name>A0A9W7SZQ0_9PEZI</name>
<evidence type="ECO:0000256" key="9">
    <source>
        <dbReference type="ARBA" id="ARBA00023004"/>
    </source>
</evidence>
<evidence type="ECO:0000256" key="12">
    <source>
        <dbReference type="PIRSR" id="PIRSR602403-1"/>
    </source>
</evidence>
<comment type="cofactor">
    <cofactor evidence="1 12">
        <name>heme</name>
        <dbReference type="ChEBI" id="CHEBI:30413"/>
    </cofactor>
</comment>
<keyword evidence="11 13" id="KW-0472">Membrane</keyword>
<dbReference type="InterPro" id="IPR002403">
    <property type="entry name" value="Cyt_P450_E_grp-IV"/>
</dbReference>
<protein>
    <submittedName>
        <fullName evidence="14">Cytochrome-P450 monooxygenase</fullName>
    </submittedName>
</protein>
<dbReference type="PRINTS" id="PR00465">
    <property type="entry name" value="EP450IV"/>
</dbReference>
<sequence>MEFTHTPMIMAASVVTTYMASVTPEVRTEHYVVPYISANVALCYYLYARADTLTALLISLGHANGCFLLISAFLTTMRRLYLSPLARFPGPRIAAITGLWNVNEVRLGRVSRTHKALHEKYNSNIIRVGPNDLSINDVDALDKLYGPKYLRGDFNQVFNIPACQVIGHMRHVQQVLRYLPTPADGERFSKTVDGILDAHRSLQPSSRDILRRLQGRDKVTGSIIADQDQKQHVMLILTVGGHSVSTTLTCILAALGSRPDIQEELVREMAFAFDGQGSFDVDSVGRLKMLDCVVREGLRMFPPLQGGTPALVPKGGIVLTTGEVLPEYAQVYVGQRVLMMQERYFCKAAAFCPERWMKHEPPETDSPSVKEPRAWIPFGYGPHSCGGRALAWQELKLVIVRLVWAFQIRFSHGDFDFDHWVAEIKEYFLSEPERIELVFEPRSPSAA</sequence>
<reference evidence="14 15" key="2">
    <citation type="journal article" date="2021" name="Curr. Genet.">
        <title>Genetic response to nitrogen starvation in the aggressive Eucalyptus foliar pathogen Teratosphaeria destructans.</title>
        <authorList>
            <person name="Havenga M."/>
            <person name="Wingfield B.D."/>
            <person name="Wingfield M.J."/>
            <person name="Dreyer L.L."/>
            <person name="Roets F."/>
            <person name="Aylward J."/>
        </authorList>
    </citation>
    <scope>NUCLEOTIDE SEQUENCE [LARGE SCALE GENOMIC DNA]</scope>
    <source>
        <strain evidence="14">CMW44962</strain>
    </source>
</reference>
<proteinExistence type="inferred from homology"/>
<dbReference type="PANTHER" id="PTHR24305">
    <property type="entry name" value="CYTOCHROME P450"/>
    <property type="match status" value="1"/>
</dbReference>
<feature type="binding site" description="axial binding residue" evidence="12">
    <location>
        <position position="385"/>
    </location>
    <ligand>
        <name>heme</name>
        <dbReference type="ChEBI" id="CHEBI:30413"/>
    </ligand>
    <ligandPart>
        <name>Fe</name>
        <dbReference type="ChEBI" id="CHEBI:18248"/>
    </ligandPart>
</feature>
<evidence type="ECO:0000313" key="14">
    <source>
        <dbReference type="EMBL" id="KAH9843462.1"/>
    </source>
</evidence>
<reference evidence="14 15" key="1">
    <citation type="journal article" date="2018" name="IMA Fungus">
        <title>IMA Genome-F 10: Nine draft genome sequences of Claviceps purpurea s.lat., including C. arundinis, C. humidiphila, and C. cf. spartinae, pseudomolecules for the pitch canker pathogen Fusarium circinatum, draft genome of Davidsoniella eucalypti, Grosmannia galeiformis, Quambalaria eucalypti, and Teratosphaeria destructans.</title>
        <authorList>
            <person name="Wingfield B.D."/>
            <person name="Liu M."/>
            <person name="Nguyen H.D."/>
            <person name="Lane F.A."/>
            <person name="Morgan S.W."/>
            <person name="De Vos L."/>
            <person name="Wilken P.M."/>
            <person name="Duong T.A."/>
            <person name="Aylward J."/>
            <person name="Coetzee M.P."/>
            <person name="Dadej K."/>
            <person name="De Beer Z.W."/>
            <person name="Findlay W."/>
            <person name="Havenga M."/>
            <person name="Kolarik M."/>
            <person name="Menzies J.G."/>
            <person name="Naidoo K."/>
            <person name="Pochopski O."/>
            <person name="Shoukouhi P."/>
            <person name="Santana Q.C."/>
            <person name="Seifert K.A."/>
            <person name="Soal N."/>
            <person name="Steenkamp E.T."/>
            <person name="Tatham C.T."/>
            <person name="van der Nest M.A."/>
            <person name="Wingfield M.J."/>
        </authorList>
    </citation>
    <scope>NUCLEOTIDE SEQUENCE [LARGE SCALE GENOMIC DNA]</scope>
    <source>
        <strain evidence="14">CMW44962</strain>
    </source>
</reference>
<organism evidence="14 15">
    <name type="scientific">Teratosphaeria destructans</name>
    <dbReference type="NCBI Taxonomy" id="418781"/>
    <lineage>
        <taxon>Eukaryota</taxon>
        <taxon>Fungi</taxon>
        <taxon>Dikarya</taxon>
        <taxon>Ascomycota</taxon>
        <taxon>Pezizomycotina</taxon>
        <taxon>Dothideomycetes</taxon>
        <taxon>Dothideomycetidae</taxon>
        <taxon>Mycosphaerellales</taxon>
        <taxon>Teratosphaeriaceae</taxon>
        <taxon>Teratosphaeria</taxon>
    </lineage>
</organism>
<accession>A0A9W7SZQ0</accession>
<keyword evidence="8" id="KW-0560">Oxidoreductase</keyword>
<evidence type="ECO:0000256" key="8">
    <source>
        <dbReference type="ARBA" id="ARBA00023002"/>
    </source>
</evidence>